<protein>
    <submittedName>
        <fullName evidence="1">Phage protein</fullName>
    </submittedName>
</protein>
<proteinExistence type="predicted"/>
<keyword evidence="2" id="KW-1185">Reference proteome</keyword>
<accession>A0A380H722</accession>
<sequence length="150" mass="17857">MIKNIPKKRLTMREIWSECEYLNSLNKEEKNQYKSLTIDKKREILKYFKTTKNHNDVSKDNKLNSFFKKRGIEHPSITLINATDKNRVDVFVNKLGNMTGMLSMNLEKQMNYNYHMSQLNQNFINTALLNKIINQNDEIIELLKIIENKE</sequence>
<evidence type="ECO:0000313" key="1">
    <source>
        <dbReference type="EMBL" id="SUM73486.1"/>
    </source>
</evidence>
<gene>
    <name evidence="1" type="ORF">NCTC11807_02175</name>
</gene>
<organism evidence="1 2">
    <name type="scientific">Staphylococcus saccharolyticus</name>
    <dbReference type="NCBI Taxonomy" id="33028"/>
    <lineage>
        <taxon>Bacteria</taxon>
        <taxon>Bacillati</taxon>
        <taxon>Bacillota</taxon>
        <taxon>Bacilli</taxon>
        <taxon>Bacillales</taxon>
        <taxon>Staphylococcaceae</taxon>
        <taxon>Staphylococcus</taxon>
    </lineage>
</organism>
<evidence type="ECO:0000313" key="2">
    <source>
        <dbReference type="Proteomes" id="UP000255425"/>
    </source>
</evidence>
<dbReference type="EMBL" id="UHDZ01000001">
    <property type="protein sequence ID" value="SUM73486.1"/>
    <property type="molecule type" value="Genomic_DNA"/>
</dbReference>
<dbReference type="AlphaFoldDB" id="A0A380H722"/>
<name>A0A380H722_9STAP</name>
<dbReference type="Proteomes" id="UP000255425">
    <property type="component" value="Unassembled WGS sequence"/>
</dbReference>
<reference evidence="1 2" key="1">
    <citation type="submission" date="2018-06" db="EMBL/GenBank/DDBJ databases">
        <authorList>
            <consortium name="Pathogen Informatics"/>
            <person name="Doyle S."/>
        </authorList>
    </citation>
    <scope>NUCLEOTIDE SEQUENCE [LARGE SCALE GENOMIC DNA]</scope>
    <source>
        <strain evidence="1 2">NCTC11807</strain>
    </source>
</reference>